<keyword evidence="1" id="KW-0812">Transmembrane</keyword>
<keyword evidence="3" id="KW-1185">Reference proteome</keyword>
<feature type="transmembrane region" description="Helical" evidence="1">
    <location>
        <begin position="74"/>
        <end position="97"/>
    </location>
</feature>
<accession>A0ABM8XVQ4</accession>
<comment type="caution">
    <text evidence="2">The sequence shown here is derived from an EMBL/GenBank/DDBJ whole genome shotgun (WGS) entry which is preliminary data.</text>
</comment>
<dbReference type="RefSeq" id="WP_223994240.1">
    <property type="nucleotide sequence ID" value="NZ_CAJZAG010000012.1"/>
</dbReference>
<evidence type="ECO:0000256" key="1">
    <source>
        <dbReference type="SAM" id="Phobius"/>
    </source>
</evidence>
<feature type="transmembrane region" description="Helical" evidence="1">
    <location>
        <begin position="190"/>
        <end position="209"/>
    </location>
</feature>
<dbReference type="Proteomes" id="UP000706525">
    <property type="component" value="Unassembled WGS sequence"/>
</dbReference>
<evidence type="ECO:0000313" key="3">
    <source>
        <dbReference type="Proteomes" id="UP000706525"/>
    </source>
</evidence>
<organism evidence="2 3">
    <name type="scientific">Cupriavidus pampae</name>
    <dbReference type="NCBI Taxonomy" id="659251"/>
    <lineage>
        <taxon>Bacteria</taxon>
        <taxon>Pseudomonadati</taxon>
        <taxon>Pseudomonadota</taxon>
        <taxon>Betaproteobacteria</taxon>
        <taxon>Burkholderiales</taxon>
        <taxon>Burkholderiaceae</taxon>
        <taxon>Cupriavidus</taxon>
    </lineage>
</organism>
<name>A0ABM8XVQ4_9BURK</name>
<dbReference type="EMBL" id="CAJZAG010000012">
    <property type="protein sequence ID" value="CAG9184293.1"/>
    <property type="molecule type" value="Genomic_DNA"/>
</dbReference>
<keyword evidence="1" id="KW-0472">Membrane</keyword>
<gene>
    <name evidence="2" type="ORF">LMG32289_05578</name>
</gene>
<sequence length="447" mass="48513">MNPIFHVDDGRYVTFGLRWVLLQGPKAEKLAKARARIDGAAYMSRIEFSEGTYFGLLTDYDREAAGGKLKKGKLLSAAALLSTLPGISSSAIFIHAYKPLGADKRRAAVIVLHDGVVFDDRIDIQLDDLENHIGRARASIADLEGEQQAPSFAIYATDTNLHPDATELPLTQLVNGNADAAALVDARANAGTAMLLVAIVLLLVGWLGWDEWADYQKRQQLTQQPAQQGPTPAQLYQQALDARLRQIGIGPQAFMSAISRPMGESDTPREGYDLRKSTCNGDGVCTEDWDRVAGMGVLDRFIAANEGAQVKPSTDGKGATVSYRVQMPQKAAITRNALGKAADVDVQMRSLMQRYVDMGIESKLDRPLIFALPNGVQEAVLPAGVAVRYIPVEFSGPLALLPDLLGPDKPEELQFPANLFVDELTFNGLNGPVTSTTFVFKATLYVQ</sequence>
<proteinExistence type="predicted"/>
<evidence type="ECO:0000313" key="2">
    <source>
        <dbReference type="EMBL" id="CAG9184293.1"/>
    </source>
</evidence>
<protein>
    <submittedName>
        <fullName evidence="2">Uncharacterized protein</fullName>
    </submittedName>
</protein>
<reference evidence="2 3" key="1">
    <citation type="submission" date="2021-08" db="EMBL/GenBank/DDBJ databases">
        <authorList>
            <person name="Peeters C."/>
        </authorList>
    </citation>
    <scope>NUCLEOTIDE SEQUENCE [LARGE SCALE GENOMIC DNA]</scope>
    <source>
        <strain evidence="2 3">LMG 32289</strain>
    </source>
</reference>
<keyword evidence="1" id="KW-1133">Transmembrane helix</keyword>